<dbReference type="NCBIfam" id="TIGR04057">
    <property type="entry name" value="SusC_RagA_signa"/>
    <property type="match status" value="1"/>
</dbReference>
<feature type="domain" description="Secretin/TonB short N-terminal" evidence="9">
    <location>
        <begin position="58"/>
        <end position="110"/>
    </location>
</feature>
<evidence type="ECO:0000256" key="7">
    <source>
        <dbReference type="PROSITE-ProRule" id="PRU01360"/>
    </source>
</evidence>
<reference evidence="10 11" key="1">
    <citation type="submission" date="2021-08" db="EMBL/GenBank/DDBJ databases">
        <title>The genome sequence of Chitinophaga sp. B61.</title>
        <authorList>
            <person name="Zhang X."/>
        </authorList>
    </citation>
    <scope>NUCLEOTIDE SEQUENCE [LARGE SCALE GENOMIC DNA]</scope>
    <source>
        <strain evidence="10 11">B61</strain>
    </source>
</reference>
<sequence>MQMIVKLSHAFLYCCMVVLLCLQQESYAVPFQGKPVSITIKNSSLADVLRQVSKKSGLYIYFQDADLAGHKNVSLDVKNRPVENVLHELLDERGFAWVEVSENTIAVKKKFAIEEHRVDMDTVKTITVTGKVVDEKGEPVIGATVQVKGSNMGTITSTSGDFVLNDIKTNASIVVTNVSFVPEEIPVKGRRTIGRILLKGKVGELDEIVVIPYGTTTKRLTTSSIVSIKKEEIEMQPVNNPLYALQGRVAGLQVTPTTGVAGGAVNIQIRGKNSLNFKSEPLVVVDGLPIVNNIPGLDGPSLYQISSLSFINPNEIESIDVLKDADATSIYGSRGANGVILITTKKGKKGATKIDINAQTGWATVPKRVSLMNTPQYIEMRREAFTNSGVDFVNTHPYGIPEYKYQVAPDLFIWDQNRYTDWQKELLGNAARYNDFQGNISGGGDNIAFDIGGNFHKETTVFAGDNSDQKGSGRMSLTGTSNNKKFQATVTASYMIDKNTLPGVDFTRAALTLAPNAPSIYNEDGSLNWAPQPSGNRSWTNPYAELSKTYESKITNLLTSANLSYTILPGLTARTTLGYSELNGKSFRKTFPFAGRAPEDLQDPFASSAFNTNSVRNLNIEPQLNYSLDINEGNLDVLLGGSIQHTNNEAQVINASGFQSDALLKNLSSAASYIIRNTSSQYKYAAVFGRITYNFKKEFIVNMNVRRDGSSRFGPGNQFGSFASVGAAWIFTQQSFIKNNLKALSFGKIRFSYGSSGNDGITDYAYFERYGSINASDPYQGTRGYTTLGLYNTDYAWETTKKTEYALELGFWEDRLFFTGSHFRNKSNNQLVVYPYPSMAGFGVTFVNSPALVQNTGIEFIIRTENIKNRQFTWSTSFNFTRNRNKLLSFPDLEKSASYGLYEIGRPFYGELKAFKSAGIDPKTGQYQFLNSNGTITLDPSEPDRLDYGQHQRIFTEPKFYGGLSNTFSYKGFSLDVFLQFTKQTGTSFLNEYVNTPAGFLPINLPSEYLQRWRSSEDASKIAKVYGTFSDEYFRSSSLWAQSDANYVDASFIRLKNLSLSYSIPEIWKNRLHVNNVKVYLHAQNLITLTNYRGLDPETQTISALPPLRTLSVGIQISL</sequence>
<dbReference type="Pfam" id="PF07715">
    <property type="entry name" value="Plug"/>
    <property type="match status" value="1"/>
</dbReference>
<name>A0ABS7GE59_9BACT</name>
<dbReference type="InterPro" id="IPR012910">
    <property type="entry name" value="Plug_dom"/>
</dbReference>
<evidence type="ECO:0000313" key="10">
    <source>
        <dbReference type="EMBL" id="MBW8685575.1"/>
    </source>
</evidence>
<evidence type="ECO:0000256" key="8">
    <source>
        <dbReference type="SAM" id="SignalP"/>
    </source>
</evidence>
<dbReference type="Proteomes" id="UP000812961">
    <property type="component" value="Unassembled WGS sequence"/>
</dbReference>
<dbReference type="NCBIfam" id="TIGR04056">
    <property type="entry name" value="OMP_RagA_SusC"/>
    <property type="match status" value="1"/>
</dbReference>
<comment type="caution">
    <text evidence="10">The sequence shown here is derived from an EMBL/GenBank/DDBJ whole genome shotgun (WGS) entry which is preliminary data.</text>
</comment>
<comment type="similarity">
    <text evidence="7">Belongs to the TonB-dependent receptor family.</text>
</comment>
<dbReference type="InterPro" id="IPR036942">
    <property type="entry name" value="Beta-barrel_TonB_sf"/>
</dbReference>
<dbReference type="InterPro" id="IPR037066">
    <property type="entry name" value="Plug_dom_sf"/>
</dbReference>
<dbReference type="Pfam" id="PF07660">
    <property type="entry name" value="STN"/>
    <property type="match status" value="1"/>
</dbReference>
<gene>
    <name evidence="10" type="ORF">K1Y79_14640</name>
</gene>
<dbReference type="InterPro" id="IPR039426">
    <property type="entry name" value="TonB-dep_rcpt-like"/>
</dbReference>
<keyword evidence="8" id="KW-0732">Signal</keyword>
<evidence type="ECO:0000256" key="5">
    <source>
        <dbReference type="ARBA" id="ARBA00023136"/>
    </source>
</evidence>
<keyword evidence="6 7" id="KW-0998">Cell outer membrane</keyword>
<dbReference type="SUPFAM" id="SSF56935">
    <property type="entry name" value="Porins"/>
    <property type="match status" value="1"/>
</dbReference>
<proteinExistence type="inferred from homology"/>
<evidence type="ECO:0000256" key="6">
    <source>
        <dbReference type="ARBA" id="ARBA00023237"/>
    </source>
</evidence>
<dbReference type="InterPro" id="IPR023997">
    <property type="entry name" value="TonB-dep_OMP_SusC/RagA_CS"/>
</dbReference>
<protein>
    <submittedName>
        <fullName evidence="10">SusC/RagA family TonB-linked outer membrane protein</fullName>
    </submittedName>
</protein>
<dbReference type="InterPro" id="IPR023996">
    <property type="entry name" value="TonB-dep_OMP_SusC/RagA"/>
</dbReference>
<evidence type="ECO:0000313" key="11">
    <source>
        <dbReference type="Proteomes" id="UP000812961"/>
    </source>
</evidence>
<dbReference type="EMBL" id="JAICCF010000003">
    <property type="protein sequence ID" value="MBW8685575.1"/>
    <property type="molecule type" value="Genomic_DNA"/>
</dbReference>
<keyword evidence="3 7" id="KW-1134">Transmembrane beta strand</keyword>
<dbReference type="SMART" id="SM00965">
    <property type="entry name" value="STN"/>
    <property type="match status" value="1"/>
</dbReference>
<keyword evidence="4 7" id="KW-0812">Transmembrane</keyword>
<comment type="subcellular location">
    <subcellularLocation>
        <location evidence="1 7">Cell outer membrane</location>
        <topology evidence="1 7">Multi-pass membrane protein</topology>
    </subcellularLocation>
</comment>
<dbReference type="PROSITE" id="PS52016">
    <property type="entry name" value="TONB_DEPENDENT_REC_3"/>
    <property type="match status" value="1"/>
</dbReference>
<evidence type="ECO:0000256" key="4">
    <source>
        <dbReference type="ARBA" id="ARBA00022692"/>
    </source>
</evidence>
<evidence type="ECO:0000256" key="2">
    <source>
        <dbReference type="ARBA" id="ARBA00022448"/>
    </source>
</evidence>
<feature type="signal peptide" evidence="8">
    <location>
        <begin position="1"/>
        <end position="28"/>
    </location>
</feature>
<keyword evidence="5 7" id="KW-0472">Membrane</keyword>
<feature type="chain" id="PRO_5046661205" evidence="8">
    <location>
        <begin position="29"/>
        <end position="1119"/>
    </location>
</feature>
<dbReference type="Gene3D" id="3.55.50.30">
    <property type="match status" value="1"/>
</dbReference>
<evidence type="ECO:0000259" key="9">
    <source>
        <dbReference type="SMART" id="SM00965"/>
    </source>
</evidence>
<dbReference type="Pfam" id="PF13715">
    <property type="entry name" value="CarbopepD_reg_2"/>
    <property type="match status" value="1"/>
</dbReference>
<dbReference type="Gene3D" id="2.40.170.20">
    <property type="entry name" value="TonB-dependent receptor, beta-barrel domain"/>
    <property type="match status" value="1"/>
</dbReference>
<keyword evidence="2 7" id="KW-0813">Transport</keyword>
<evidence type="ECO:0000256" key="3">
    <source>
        <dbReference type="ARBA" id="ARBA00022452"/>
    </source>
</evidence>
<keyword evidence="11" id="KW-1185">Reference proteome</keyword>
<dbReference type="Gene3D" id="2.60.40.1120">
    <property type="entry name" value="Carboxypeptidase-like, regulatory domain"/>
    <property type="match status" value="1"/>
</dbReference>
<dbReference type="Gene3D" id="2.170.130.10">
    <property type="entry name" value="TonB-dependent receptor, plug domain"/>
    <property type="match status" value="1"/>
</dbReference>
<organism evidence="10 11">
    <name type="scientific">Chitinophaga rhizophila</name>
    <dbReference type="NCBI Taxonomy" id="2866212"/>
    <lineage>
        <taxon>Bacteria</taxon>
        <taxon>Pseudomonadati</taxon>
        <taxon>Bacteroidota</taxon>
        <taxon>Chitinophagia</taxon>
        <taxon>Chitinophagales</taxon>
        <taxon>Chitinophagaceae</taxon>
        <taxon>Chitinophaga</taxon>
    </lineage>
</organism>
<dbReference type="InterPro" id="IPR011662">
    <property type="entry name" value="Secretin/TonB_short_N"/>
</dbReference>
<dbReference type="InterPro" id="IPR008969">
    <property type="entry name" value="CarboxyPept-like_regulatory"/>
</dbReference>
<accession>A0ABS7GE59</accession>
<dbReference type="SUPFAM" id="SSF49464">
    <property type="entry name" value="Carboxypeptidase regulatory domain-like"/>
    <property type="match status" value="1"/>
</dbReference>
<dbReference type="RefSeq" id="WP_220250908.1">
    <property type="nucleotide sequence ID" value="NZ_JAICCF010000003.1"/>
</dbReference>
<evidence type="ECO:0000256" key="1">
    <source>
        <dbReference type="ARBA" id="ARBA00004571"/>
    </source>
</evidence>